<evidence type="ECO:0000256" key="6">
    <source>
        <dbReference type="PIRNR" id="PIRNR022950"/>
    </source>
</evidence>
<name>A0A0D2LCV3_HYPSF</name>
<evidence type="ECO:0000256" key="4">
    <source>
        <dbReference type="ARBA" id="ARBA00022801"/>
    </source>
</evidence>
<dbReference type="Gene3D" id="3.40.50.1820">
    <property type="entry name" value="alpha/beta hydrolase"/>
    <property type="match status" value="1"/>
</dbReference>
<feature type="compositionally biased region" description="Acidic residues" evidence="8">
    <location>
        <begin position="29"/>
        <end position="40"/>
    </location>
</feature>
<reference evidence="11" key="1">
    <citation type="submission" date="2014-04" db="EMBL/GenBank/DDBJ databases">
        <title>Evolutionary Origins and Diversification of the Mycorrhizal Mutualists.</title>
        <authorList>
            <consortium name="DOE Joint Genome Institute"/>
            <consortium name="Mycorrhizal Genomics Consortium"/>
            <person name="Kohler A."/>
            <person name="Kuo A."/>
            <person name="Nagy L.G."/>
            <person name="Floudas D."/>
            <person name="Copeland A."/>
            <person name="Barry K.W."/>
            <person name="Cichocki N."/>
            <person name="Veneault-Fourrey C."/>
            <person name="LaButti K."/>
            <person name="Lindquist E.A."/>
            <person name="Lipzen A."/>
            <person name="Lundell T."/>
            <person name="Morin E."/>
            <person name="Murat C."/>
            <person name="Riley R."/>
            <person name="Ohm R."/>
            <person name="Sun H."/>
            <person name="Tunlid A."/>
            <person name="Henrissat B."/>
            <person name="Grigoriev I.V."/>
            <person name="Hibbett D.S."/>
            <person name="Martin F."/>
        </authorList>
    </citation>
    <scope>NUCLEOTIDE SEQUENCE [LARGE SCALE GENOMIC DNA]</scope>
    <source>
        <strain evidence="11">FD-334 SS-4</strain>
    </source>
</reference>
<dbReference type="Proteomes" id="UP000054270">
    <property type="component" value="Unassembled WGS sequence"/>
</dbReference>
<dbReference type="GO" id="GO:0051723">
    <property type="term" value="F:protein methylesterase activity"/>
    <property type="evidence" value="ECO:0007669"/>
    <property type="project" value="UniProtKB-EC"/>
</dbReference>
<dbReference type="Pfam" id="PF12697">
    <property type="entry name" value="Abhydrolase_6"/>
    <property type="match status" value="1"/>
</dbReference>
<protein>
    <recommendedName>
        <fullName evidence="2 6">Protein phosphatase methylesterase 1</fullName>
        <shortName evidence="6">PME-1</shortName>
        <ecNumber evidence="6">3.1.1.-</ecNumber>
    </recommendedName>
</protein>
<feature type="domain" description="AB hydrolase-1" evidence="9">
    <location>
        <begin position="110"/>
        <end position="361"/>
    </location>
</feature>
<dbReference type="AlphaFoldDB" id="A0A0D2LCV3"/>
<dbReference type="OrthoDB" id="194865at2759"/>
<dbReference type="InterPro" id="IPR000073">
    <property type="entry name" value="AB_hydrolase_1"/>
</dbReference>
<organism evidence="10 11">
    <name type="scientific">Hypholoma sublateritium (strain FD-334 SS-4)</name>
    <dbReference type="NCBI Taxonomy" id="945553"/>
    <lineage>
        <taxon>Eukaryota</taxon>
        <taxon>Fungi</taxon>
        <taxon>Dikarya</taxon>
        <taxon>Basidiomycota</taxon>
        <taxon>Agaricomycotina</taxon>
        <taxon>Agaricomycetes</taxon>
        <taxon>Agaricomycetidae</taxon>
        <taxon>Agaricales</taxon>
        <taxon>Agaricineae</taxon>
        <taxon>Strophariaceae</taxon>
        <taxon>Hypholoma</taxon>
    </lineage>
</organism>
<evidence type="ECO:0000256" key="7">
    <source>
        <dbReference type="PIRSR" id="PIRSR022950-1"/>
    </source>
</evidence>
<dbReference type="SUPFAM" id="SSF53474">
    <property type="entry name" value="alpha/beta-Hydrolases"/>
    <property type="match status" value="1"/>
</dbReference>
<feature type="active site" evidence="7">
    <location>
        <position position="349"/>
    </location>
</feature>
<feature type="active site" evidence="7">
    <location>
        <position position="220"/>
    </location>
</feature>
<dbReference type="EC" id="3.1.1.-" evidence="6"/>
<dbReference type="EMBL" id="KN817533">
    <property type="protein sequence ID" value="KJA25127.1"/>
    <property type="molecule type" value="Genomic_DNA"/>
</dbReference>
<comment type="similarity">
    <text evidence="1 6">Belongs to the AB hydrolase superfamily.</text>
</comment>
<dbReference type="InterPro" id="IPR016812">
    <property type="entry name" value="PPase_methylesterase_euk"/>
</dbReference>
<feature type="active site" evidence="7">
    <location>
        <position position="193"/>
    </location>
</feature>
<keyword evidence="4 6" id="KW-0378">Hydrolase</keyword>
<evidence type="ECO:0000256" key="3">
    <source>
        <dbReference type="ARBA" id="ARBA00022487"/>
    </source>
</evidence>
<keyword evidence="11" id="KW-1185">Reference proteome</keyword>
<evidence type="ECO:0000256" key="5">
    <source>
        <dbReference type="ARBA" id="ARBA00049203"/>
    </source>
</evidence>
<evidence type="ECO:0000256" key="2">
    <source>
        <dbReference type="ARBA" id="ARBA00020672"/>
    </source>
</evidence>
<dbReference type="PIRSF" id="PIRSF022950">
    <property type="entry name" value="PPase_methylesterase_euk"/>
    <property type="match status" value="1"/>
</dbReference>
<accession>A0A0D2LCV3</accession>
<dbReference type="PANTHER" id="PTHR14189:SF0">
    <property type="entry name" value="PROTEIN PHOSPHATASE METHYLESTERASE 1"/>
    <property type="match status" value="1"/>
</dbReference>
<keyword evidence="3 6" id="KW-0719">Serine esterase</keyword>
<dbReference type="STRING" id="945553.A0A0D2LCV3"/>
<evidence type="ECO:0000313" key="10">
    <source>
        <dbReference type="EMBL" id="KJA25127.1"/>
    </source>
</evidence>
<dbReference type="OMA" id="VMVCHHG"/>
<gene>
    <name evidence="10" type="ORF">HYPSUDRAFT_439482</name>
</gene>
<evidence type="ECO:0000259" key="9">
    <source>
        <dbReference type="Pfam" id="PF12697"/>
    </source>
</evidence>
<feature type="region of interest" description="Disordered" evidence="8">
    <location>
        <begin position="21"/>
        <end position="68"/>
    </location>
</feature>
<evidence type="ECO:0000256" key="8">
    <source>
        <dbReference type="SAM" id="MobiDB-lite"/>
    </source>
</evidence>
<evidence type="ECO:0000313" key="11">
    <source>
        <dbReference type="Proteomes" id="UP000054270"/>
    </source>
</evidence>
<comment type="function">
    <text evidence="6">Demethylates proteins that have been reversibly carboxymethylated.</text>
</comment>
<evidence type="ECO:0000256" key="1">
    <source>
        <dbReference type="ARBA" id="ARBA00008645"/>
    </source>
</evidence>
<sequence>MSNLYRSAISARVAKFPAMPPTHAPWAEGDVEGEDEDEANDSLSALPGSGLGPPAMPAHRTVKPKPPNPKYAPISASGFFSDALQVAVPSRKLDFRTYYTPPKLAGGTVFVCHHGAGYSGTSFACMAQEVGALTGGMCGVLAIDARRHGKTTATEGADDDLSIDTLVDDFCAVVSTVFPDVASTPSLLLVGHSMGGAVIVRSCPRLQEKKYRITGVCVLDVVEGSAVDALPHMHSLLNARPEGFGSIEEAIEWHVSTNTITNPTSARVSIPSTICASDDGAVHPYTWRTPLRSTAPYWLSWFQGLSASFLAARTARLLVLAGTDRLDKELMIGQMQGRFQMVVVPGVGHMLHEDDPTRIAEILVEFWKRNERVIVGVKKVGEA</sequence>
<proteinExistence type="inferred from homology"/>
<comment type="catalytic activity">
    <reaction evidence="5">
        <text>[phosphatase 2A protein]-C-terminal L-leucine methyl ester + H2O = [phosphatase 2A protein]-C-terminal L-leucine + methanol + H(+)</text>
        <dbReference type="Rhea" id="RHEA:48548"/>
        <dbReference type="Rhea" id="RHEA-COMP:12134"/>
        <dbReference type="Rhea" id="RHEA-COMP:12135"/>
        <dbReference type="ChEBI" id="CHEBI:15377"/>
        <dbReference type="ChEBI" id="CHEBI:15378"/>
        <dbReference type="ChEBI" id="CHEBI:17790"/>
        <dbReference type="ChEBI" id="CHEBI:90516"/>
        <dbReference type="ChEBI" id="CHEBI:90517"/>
        <dbReference type="EC" id="3.1.1.89"/>
    </reaction>
</comment>
<dbReference type="InterPro" id="IPR029058">
    <property type="entry name" value="AB_hydrolase_fold"/>
</dbReference>
<dbReference type="PANTHER" id="PTHR14189">
    <property type="entry name" value="PROTEIN PHOSPHATASE METHYLESTERASE-1 RELATED"/>
    <property type="match status" value="1"/>
</dbReference>